<evidence type="ECO:0000256" key="5">
    <source>
        <dbReference type="ARBA" id="ARBA00022679"/>
    </source>
</evidence>
<evidence type="ECO:0000256" key="11">
    <source>
        <dbReference type="PROSITE-ProRule" id="PRU00267"/>
    </source>
</evidence>
<dbReference type="PROSITE" id="PS50118">
    <property type="entry name" value="HMG_BOX_2"/>
    <property type="match status" value="1"/>
</dbReference>
<keyword evidence="11" id="KW-0539">Nucleus</keyword>
<evidence type="ECO:0000256" key="9">
    <source>
        <dbReference type="ARBA" id="ARBA00022833"/>
    </source>
</evidence>
<keyword evidence="9" id="KW-0862">Zinc</keyword>
<keyword evidence="5" id="KW-0808">Transferase</keyword>
<dbReference type="InterPro" id="IPR009071">
    <property type="entry name" value="HMG_box_dom"/>
</dbReference>
<feature type="domain" description="SIAH-type" evidence="16">
    <location>
        <begin position="187"/>
        <end position="245"/>
    </location>
</feature>
<dbReference type="SUPFAM" id="SSF57850">
    <property type="entry name" value="RING/U-box"/>
    <property type="match status" value="1"/>
</dbReference>
<dbReference type="GO" id="GO:0005634">
    <property type="term" value="C:nucleus"/>
    <property type="evidence" value="ECO:0007669"/>
    <property type="project" value="UniProtKB-UniRule"/>
</dbReference>
<evidence type="ECO:0000256" key="12">
    <source>
        <dbReference type="PROSITE-ProRule" id="PRU00455"/>
    </source>
</evidence>
<dbReference type="CDD" id="cd00084">
    <property type="entry name" value="HMG-box_SF"/>
    <property type="match status" value="1"/>
</dbReference>
<dbReference type="InterPro" id="IPR001841">
    <property type="entry name" value="Znf_RING"/>
</dbReference>
<dbReference type="PROSITE" id="PS50089">
    <property type="entry name" value="ZF_RING_2"/>
    <property type="match status" value="1"/>
</dbReference>
<dbReference type="InterPro" id="IPR013083">
    <property type="entry name" value="Znf_RING/FYVE/PHD"/>
</dbReference>
<keyword evidence="7 12" id="KW-0863">Zinc-finger</keyword>
<evidence type="ECO:0000259" key="15">
    <source>
        <dbReference type="PROSITE" id="PS50118"/>
    </source>
</evidence>
<name>A0AAV1DRX5_OLDCO</name>
<comment type="pathway">
    <text evidence="2">Protein modification; protein ubiquitination.</text>
</comment>
<dbReference type="Gene3D" id="3.30.40.10">
    <property type="entry name" value="Zinc/RING finger domain, C3HC4 (zinc finger)"/>
    <property type="match status" value="3"/>
</dbReference>
<feature type="compositionally biased region" description="Pro residues" evidence="13">
    <location>
        <begin position="32"/>
        <end position="43"/>
    </location>
</feature>
<evidence type="ECO:0000256" key="4">
    <source>
        <dbReference type="ARBA" id="ARBA00012483"/>
    </source>
</evidence>
<comment type="catalytic activity">
    <reaction evidence="1">
        <text>S-ubiquitinyl-[E2 ubiquitin-conjugating enzyme]-L-cysteine + [acceptor protein]-L-lysine = [E2 ubiquitin-conjugating enzyme]-L-cysteine + N(6)-ubiquitinyl-[acceptor protein]-L-lysine.</text>
        <dbReference type="EC" id="2.3.2.27"/>
    </reaction>
</comment>
<dbReference type="SUPFAM" id="SSF49599">
    <property type="entry name" value="TRAF domain-like"/>
    <property type="match status" value="2"/>
</dbReference>
<evidence type="ECO:0000256" key="10">
    <source>
        <dbReference type="ARBA" id="ARBA00024004"/>
    </source>
</evidence>
<evidence type="ECO:0000259" key="16">
    <source>
        <dbReference type="PROSITE" id="PS51081"/>
    </source>
</evidence>
<dbReference type="PANTHER" id="PTHR46632">
    <property type="entry name" value="E3 UBIQUITIN-PROTEIN LIGASE SINA-LIKE 4"/>
    <property type="match status" value="1"/>
</dbReference>
<gene>
    <name evidence="17" type="ORF">OLC1_LOCUS18214</name>
</gene>
<dbReference type="Pfam" id="PF21362">
    <property type="entry name" value="Sina_RING"/>
    <property type="match status" value="1"/>
</dbReference>
<evidence type="ECO:0000256" key="7">
    <source>
        <dbReference type="ARBA" id="ARBA00022771"/>
    </source>
</evidence>
<dbReference type="PROSITE" id="PS51081">
    <property type="entry name" value="ZF_SIAH"/>
    <property type="match status" value="2"/>
</dbReference>
<organism evidence="17 18">
    <name type="scientific">Oldenlandia corymbosa var. corymbosa</name>
    <dbReference type="NCBI Taxonomy" id="529605"/>
    <lineage>
        <taxon>Eukaryota</taxon>
        <taxon>Viridiplantae</taxon>
        <taxon>Streptophyta</taxon>
        <taxon>Embryophyta</taxon>
        <taxon>Tracheophyta</taxon>
        <taxon>Spermatophyta</taxon>
        <taxon>Magnoliopsida</taxon>
        <taxon>eudicotyledons</taxon>
        <taxon>Gunneridae</taxon>
        <taxon>Pentapetalae</taxon>
        <taxon>asterids</taxon>
        <taxon>lamiids</taxon>
        <taxon>Gentianales</taxon>
        <taxon>Rubiaceae</taxon>
        <taxon>Rubioideae</taxon>
        <taxon>Spermacoceae</taxon>
        <taxon>Hedyotis-Oldenlandia complex</taxon>
        <taxon>Oldenlandia</taxon>
    </lineage>
</organism>
<reference evidence="17" key="1">
    <citation type="submission" date="2023-03" db="EMBL/GenBank/DDBJ databases">
        <authorList>
            <person name="Julca I."/>
        </authorList>
    </citation>
    <scope>NUCLEOTIDE SEQUENCE</scope>
</reference>
<dbReference type="Pfam" id="PF21361">
    <property type="entry name" value="Sina_ZnF"/>
    <property type="match status" value="2"/>
</dbReference>
<keyword evidence="18" id="KW-1185">Reference proteome</keyword>
<dbReference type="Proteomes" id="UP001161247">
    <property type="component" value="Chromosome 6"/>
</dbReference>
<feature type="domain" description="SIAH-type" evidence="16">
    <location>
        <begin position="858"/>
        <end position="916"/>
    </location>
</feature>
<evidence type="ECO:0000256" key="6">
    <source>
        <dbReference type="ARBA" id="ARBA00022723"/>
    </source>
</evidence>
<dbReference type="GO" id="GO:0008270">
    <property type="term" value="F:zinc ion binding"/>
    <property type="evidence" value="ECO:0007669"/>
    <property type="project" value="UniProtKB-KW"/>
</dbReference>
<keyword evidence="11" id="KW-0238">DNA-binding</keyword>
<evidence type="ECO:0000259" key="14">
    <source>
        <dbReference type="PROSITE" id="PS50089"/>
    </source>
</evidence>
<proteinExistence type="inferred from homology"/>
<feature type="region of interest" description="Disordered" evidence="13">
    <location>
        <begin position="1"/>
        <end position="123"/>
    </location>
</feature>
<evidence type="ECO:0000256" key="3">
    <source>
        <dbReference type="ARBA" id="ARBA00009119"/>
    </source>
</evidence>
<sequence>MARFSLGGEDDEPGEAPGSSRQGSKRRKTSRPPTPPPPQPPPSNDGVELLYIESEPEYPIEAEEDEEGVEAESSQDDDDDDEEGEEEEEEGEERGDQEEEGSLENQQQPDFNEDAFDDDEPVRMTLTDPDVLDCPICLEPLSSPVFQCENGHIACSSCCVKIHNKCPTCAWPTGYNRCRAMEKVLEAVRIACRYTKYGCRQMLNCSAKVGHENTCSFGPCSCPLSDCGYTGPTFSFYSHFGRCHPHSAKNFFFNKLFSVSVEVNQKLVVLRESNETTIFVLAHHTEYNGGMMNVVRIASSSTPSPKLSYNLTAKYEDTSITLHSPVESISKWAEFPTPRKFILVPRQYVSSTGRFHLDVCIWKDSEVIKHIGEVMTFNLLIIQTLSSSRNQKLGDGAGIILITVKCVIPHLLLFQGTRISTDDMLATSDMEYEEFQMPSEGDLVTDKRKDLEHGEPEGSGKKKKRLVTTTRPACSWVHFSREFIKQYCASHPGLSGLKAATKAASDVWKLMSPDEKAKYASRSREVWDKYLGTSPARVPKTKHQPKLVTRCSPGRLLNLIQKLTPEQKASVKSMGFGSLLGLRCRTLRRSLCYWLLERFNTMRRTLEICGERIPLTPHDVELVMGLAASGKDVVNTGPDKLILELRQHYNATNQGISVRLLEERLAAPGAGEEFKRSFVLYVLGTLLCPTARLDVSPAFLHFLADVDVIHHYNWGKFLLDRLVQEVARYRQGKQRAVGGCLLFLQLFYYECVAVNGLHDLPPVSFPCLHLWGEEEISEREKQERELGGYGTGEVICKERGLGIGLQGCKNQVAVAPLKFLEPQLELCPAHEQNEDLESMPLNDRDGTEVCGDITVPDAVRGPCRNMEYGCPEIVDYVTRTNHEKTCTFAPCACPLRNCDFVGSSGQLALHFSSKHWDSGRRFQYDCPLQVSLGKDETCLVLQAEKDGVLFLLNRGTESIGHYLMITCVCPSSLKEQFSYNLGSERGSCSVRLKSIARNFPGRIEDFSPVDFLLVPFAYVSSSGHLDLEVCIWNSSAEVQV</sequence>
<protein>
    <recommendedName>
        <fullName evidence="4">RING-type E3 ubiquitin transferase</fullName>
        <ecNumber evidence="4">2.3.2.27</ecNumber>
    </recommendedName>
</protein>
<evidence type="ECO:0000256" key="1">
    <source>
        <dbReference type="ARBA" id="ARBA00000900"/>
    </source>
</evidence>
<dbReference type="InterPro" id="IPR044286">
    <property type="entry name" value="SINL_plant"/>
</dbReference>
<dbReference type="InterPro" id="IPR036910">
    <property type="entry name" value="HMG_box_dom_sf"/>
</dbReference>
<feature type="compositionally biased region" description="Acidic residues" evidence="13">
    <location>
        <begin position="111"/>
        <end position="120"/>
    </location>
</feature>
<dbReference type="GO" id="GO:0061630">
    <property type="term" value="F:ubiquitin protein ligase activity"/>
    <property type="evidence" value="ECO:0007669"/>
    <property type="project" value="UniProtKB-EC"/>
</dbReference>
<keyword evidence="6" id="KW-0479">Metal-binding</keyword>
<evidence type="ECO:0000313" key="17">
    <source>
        <dbReference type="EMBL" id="CAI9110607.1"/>
    </source>
</evidence>
<evidence type="ECO:0000313" key="18">
    <source>
        <dbReference type="Proteomes" id="UP001161247"/>
    </source>
</evidence>
<feature type="domain" description="HMG box" evidence="15">
    <location>
        <begin position="469"/>
        <end position="538"/>
    </location>
</feature>
<dbReference type="CDD" id="cd16571">
    <property type="entry name" value="RING-HC_SIAHs"/>
    <property type="match status" value="1"/>
</dbReference>
<comment type="similarity">
    <text evidence="3">Belongs to the SINA (Seven in absentia) family.</text>
</comment>
<accession>A0AAV1DRX5</accession>
<keyword evidence="8" id="KW-0833">Ubl conjugation pathway</keyword>
<feature type="DNA-binding region" description="HMG box" evidence="11">
    <location>
        <begin position="469"/>
        <end position="538"/>
    </location>
</feature>
<dbReference type="InterPro" id="IPR013010">
    <property type="entry name" value="Znf_SIAH"/>
</dbReference>
<comment type="function">
    <text evidence="10">E3 ubiquitin-protein ligase that mediates ubiquitination and subsequent proteasomal degradation of target proteins. E3 ubiquitin ligases accept ubiquitin from an E2 ubiquitin-conjugating enzyme in the form of a thioester and then directly transfers the ubiquitin to targeted substrates. It probably triggers the ubiquitin-mediated degradation of different substrates.</text>
</comment>
<feature type="domain" description="RING-type" evidence="14">
    <location>
        <begin position="134"/>
        <end position="169"/>
    </location>
</feature>
<feature type="compositionally biased region" description="Acidic residues" evidence="13">
    <location>
        <begin position="54"/>
        <end position="102"/>
    </location>
</feature>
<dbReference type="EMBL" id="OX459123">
    <property type="protein sequence ID" value="CAI9110607.1"/>
    <property type="molecule type" value="Genomic_DNA"/>
</dbReference>
<dbReference type="SUPFAM" id="SSF47095">
    <property type="entry name" value="HMG-box"/>
    <property type="match status" value="1"/>
</dbReference>
<dbReference type="InterPro" id="IPR049548">
    <property type="entry name" value="Sina-like_RING"/>
</dbReference>
<dbReference type="Pfam" id="PF00505">
    <property type="entry name" value="HMG_box"/>
    <property type="match status" value="1"/>
</dbReference>
<dbReference type="PANTHER" id="PTHR46632:SF16">
    <property type="entry name" value="E3 UBIQUITIN-PROTEIN LIGASE SINA-LIKE 10"/>
    <property type="match status" value="1"/>
</dbReference>
<dbReference type="GO" id="GO:0003677">
    <property type="term" value="F:DNA binding"/>
    <property type="evidence" value="ECO:0007669"/>
    <property type="project" value="UniProtKB-UniRule"/>
</dbReference>
<dbReference type="SMART" id="SM00398">
    <property type="entry name" value="HMG"/>
    <property type="match status" value="1"/>
</dbReference>
<dbReference type="AlphaFoldDB" id="A0AAV1DRX5"/>
<dbReference type="EC" id="2.3.2.27" evidence="4"/>
<evidence type="ECO:0000256" key="2">
    <source>
        <dbReference type="ARBA" id="ARBA00004906"/>
    </source>
</evidence>
<dbReference type="Gene3D" id="1.10.30.10">
    <property type="entry name" value="High mobility group box domain"/>
    <property type="match status" value="1"/>
</dbReference>
<evidence type="ECO:0000256" key="13">
    <source>
        <dbReference type="SAM" id="MobiDB-lite"/>
    </source>
</evidence>
<evidence type="ECO:0000256" key="8">
    <source>
        <dbReference type="ARBA" id="ARBA00022786"/>
    </source>
</evidence>